<dbReference type="InterPro" id="IPR039440">
    <property type="entry name" value="DUF3850"/>
</dbReference>
<dbReference type="SUPFAM" id="SSF88697">
    <property type="entry name" value="PUA domain-like"/>
    <property type="match status" value="1"/>
</dbReference>
<keyword evidence="3" id="KW-1185">Reference proteome</keyword>
<dbReference type="Pfam" id="PF12961">
    <property type="entry name" value="DUF3850"/>
    <property type="match status" value="1"/>
</dbReference>
<dbReference type="Proteomes" id="UP001234853">
    <property type="component" value="Segment"/>
</dbReference>
<dbReference type="EMBL" id="OR067835">
    <property type="protein sequence ID" value="WLW41047.1"/>
    <property type="molecule type" value="Genomic_DNA"/>
</dbReference>
<protein>
    <recommendedName>
        <fullName evidence="1">DUF3850 domain-containing protein</fullName>
    </recommendedName>
</protein>
<name>A0AA50ICH5_9CAUD</name>
<proteinExistence type="predicted"/>
<evidence type="ECO:0000259" key="1">
    <source>
        <dbReference type="Pfam" id="PF12961"/>
    </source>
</evidence>
<dbReference type="Gene3D" id="2.30.130.30">
    <property type="entry name" value="Hypothetical protein"/>
    <property type="match status" value="1"/>
</dbReference>
<reference evidence="2" key="1">
    <citation type="submission" date="2023-05" db="EMBL/GenBank/DDBJ databases">
        <title>Genome analysis of newly isolated bacteriophages.</title>
        <authorList>
            <person name="Wojcicki M."/>
            <person name="Swider O."/>
            <person name="Srednicka P."/>
            <person name="Shymialevich D."/>
        </authorList>
    </citation>
    <scope>NUCLEOTIDE SEQUENCE</scope>
</reference>
<dbReference type="InterPro" id="IPR015947">
    <property type="entry name" value="PUA-like_sf"/>
</dbReference>
<accession>A0AA50ICH5</accession>
<evidence type="ECO:0000313" key="3">
    <source>
        <dbReference type="Proteomes" id="UP001234853"/>
    </source>
</evidence>
<sequence length="82" mass="9328">MSVIFNIHRLKTLPEHFEPVLLGLKRAELRRADRPFRVGDYLILEEWDAVVGVYTGRKVAKPVVHIADVSAYLPGYVLLSIV</sequence>
<evidence type="ECO:0000313" key="2">
    <source>
        <dbReference type="EMBL" id="WLW41047.1"/>
    </source>
</evidence>
<organism evidence="2 3">
    <name type="scientific">Salmonella phage KKP 3828</name>
    <dbReference type="NCBI Taxonomy" id="3041358"/>
    <lineage>
        <taxon>Viruses</taxon>
        <taxon>Duplodnaviria</taxon>
        <taxon>Heunggongvirae</taxon>
        <taxon>Uroviricota</taxon>
        <taxon>Caudoviricetes</taxon>
        <taxon>Autographivirales</taxon>
        <taxon>Autoscriptoviridae</taxon>
        <taxon>Slopekvirinae</taxon>
        <taxon>Koutsourovirus</taxon>
        <taxon>Koutsourovirus KKP3828</taxon>
    </lineage>
</organism>
<gene>
    <name evidence="2" type="ORF">IBHPHPPA_00047</name>
</gene>
<feature type="domain" description="DUF3850" evidence="1">
    <location>
        <begin position="7"/>
        <end position="81"/>
    </location>
</feature>